<proteinExistence type="predicted"/>
<protein>
    <submittedName>
        <fullName evidence="1">Uncharacterized protein</fullName>
    </submittedName>
</protein>
<dbReference type="EMBL" id="PIPR01000002">
    <property type="protein sequence ID" value="RUO39422.1"/>
    <property type="molecule type" value="Genomic_DNA"/>
</dbReference>
<dbReference type="Proteomes" id="UP000287766">
    <property type="component" value="Unassembled WGS sequence"/>
</dbReference>
<name>A0A7Z6ZSP4_9GAMM</name>
<accession>A0A7Z6ZSP4</accession>
<keyword evidence="2" id="KW-1185">Reference proteome</keyword>
<evidence type="ECO:0000313" key="2">
    <source>
        <dbReference type="Proteomes" id="UP000287766"/>
    </source>
</evidence>
<sequence>MSGYAPMTITFRDGETETLGVIEKVKYEMEGRDVLVTYVSEFAEGMTMRYTMTGPNTARTEMGTLRQIN</sequence>
<organism evidence="1 2">
    <name type="scientific">Pseudidiomarina aestuarii</name>
    <dbReference type="NCBI Taxonomy" id="624146"/>
    <lineage>
        <taxon>Bacteria</taxon>
        <taxon>Pseudomonadati</taxon>
        <taxon>Pseudomonadota</taxon>
        <taxon>Gammaproteobacteria</taxon>
        <taxon>Alteromonadales</taxon>
        <taxon>Idiomarinaceae</taxon>
        <taxon>Pseudidiomarina</taxon>
    </lineage>
</organism>
<evidence type="ECO:0000313" key="1">
    <source>
        <dbReference type="EMBL" id="RUO39422.1"/>
    </source>
</evidence>
<dbReference type="AlphaFoldDB" id="A0A7Z6ZSP4"/>
<gene>
    <name evidence="1" type="ORF">CWE22_08960</name>
</gene>
<reference evidence="2" key="1">
    <citation type="journal article" date="2018" name="Front. Microbiol.">
        <title>Genome-Based Analysis Reveals the Taxonomy and Diversity of the Family Idiomarinaceae.</title>
        <authorList>
            <person name="Liu Y."/>
            <person name="Lai Q."/>
            <person name="Shao Z."/>
        </authorList>
    </citation>
    <scope>NUCLEOTIDE SEQUENCE [LARGE SCALE GENOMIC DNA]</scope>
    <source>
        <strain evidence="2">KYW314</strain>
    </source>
</reference>
<comment type="caution">
    <text evidence="1">The sequence shown here is derived from an EMBL/GenBank/DDBJ whole genome shotgun (WGS) entry which is preliminary data.</text>
</comment>